<feature type="domain" description="Helicase C-terminal" evidence="9">
    <location>
        <begin position="221"/>
        <end position="383"/>
    </location>
</feature>
<dbReference type="GO" id="GO:0016787">
    <property type="term" value="F:hydrolase activity"/>
    <property type="evidence" value="ECO:0007669"/>
    <property type="project" value="UniProtKB-KW"/>
</dbReference>
<evidence type="ECO:0000256" key="6">
    <source>
        <dbReference type="PROSITE-ProRule" id="PRU00552"/>
    </source>
</evidence>
<evidence type="ECO:0000259" key="8">
    <source>
        <dbReference type="PROSITE" id="PS51192"/>
    </source>
</evidence>
<feature type="short sequence motif" description="Q motif" evidence="6">
    <location>
        <begin position="10"/>
        <end position="38"/>
    </location>
</feature>
<evidence type="ECO:0000313" key="11">
    <source>
        <dbReference type="EMBL" id="QPT41094.1"/>
    </source>
</evidence>
<dbReference type="Pfam" id="PF00271">
    <property type="entry name" value="Helicase_C"/>
    <property type="match status" value="1"/>
</dbReference>
<dbReference type="RefSeq" id="WP_018575672.1">
    <property type="nucleotide sequence ID" value="NZ_CP065725.1"/>
</dbReference>
<dbReference type="EMBL" id="UGSB01000001">
    <property type="protein sequence ID" value="SUA53677.1"/>
    <property type="molecule type" value="Genomic_DNA"/>
</dbReference>
<keyword evidence="4 7" id="KW-0067">ATP-binding</keyword>
<evidence type="ECO:0000313" key="13">
    <source>
        <dbReference type="Proteomes" id="UP000254603"/>
    </source>
</evidence>
<dbReference type="InterPro" id="IPR014014">
    <property type="entry name" value="RNA_helicase_DEAD_Q_motif"/>
</dbReference>
<dbReference type="Gene3D" id="3.40.50.300">
    <property type="entry name" value="P-loop containing nucleotide triphosphate hydrolases"/>
    <property type="match status" value="2"/>
</dbReference>
<dbReference type="PROSITE" id="PS00039">
    <property type="entry name" value="DEAD_ATP_HELICASE"/>
    <property type="match status" value="1"/>
</dbReference>
<keyword evidence="1 7" id="KW-0547">Nucleotide-binding</keyword>
<evidence type="ECO:0000259" key="9">
    <source>
        <dbReference type="PROSITE" id="PS51194"/>
    </source>
</evidence>
<dbReference type="PANTHER" id="PTHR47959:SF1">
    <property type="entry name" value="ATP-DEPENDENT RNA HELICASE DBPA"/>
    <property type="match status" value="1"/>
</dbReference>
<reference evidence="12 13" key="1">
    <citation type="submission" date="2018-06" db="EMBL/GenBank/DDBJ databases">
        <authorList>
            <consortium name="Pathogen Informatics"/>
            <person name="Doyle S."/>
        </authorList>
    </citation>
    <scope>NUCLEOTIDE SEQUENCE [LARGE SCALE GENOMIC DNA]</scope>
    <source>
        <strain evidence="12 13">NCTC11997</strain>
    </source>
</reference>
<dbReference type="InterPro" id="IPR005580">
    <property type="entry name" value="DbpA/CsdA_RNA-bd_dom"/>
</dbReference>
<dbReference type="EMBL" id="CP065725">
    <property type="protein sequence ID" value="QPT41094.1"/>
    <property type="molecule type" value="Genomic_DNA"/>
</dbReference>
<dbReference type="CDD" id="cd00268">
    <property type="entry name" value="DEADc"/>
    <property type="match status" value="1"/>
</dbReference>
<dbReference type="SMART" id="SM00487">
    <property type="entry name" value="DEXDc"/>
    <property type="match status" value="1"/>
</dbReference>
<keyword evidence="14" id="KW-1185">Reference proteome</keyword>
<dbReference type="InterPro" id="IPR014001">
    <property type="entry name" value="Helicase_ATP-bd"/>
</dbReference>
<dbReference type="PROSITE" id="PS51192">
    <property type="entry name" value="HELICASE_ATP_BIND_1"/>
    <property type="match status" value="1"/>
</dbReference>
<comment type="similarity">
    <text evidence="5 7">Belongs to the DEAD box helicase family.</text>
</comment>
<name>A0A378XFI4_9BURK</name>
<organism evidence="12 13">
    <name type="scientific">Oligella ureolytica</name>
    <dbReference type="NCBI Taxonomy" id="90244"/>
    <lineage>
        <taxon>Bacteria</taxon>
        <taxon>Pseudomonadati</taxon>
        <taxon>Pseudomonadota</taxon>
        <taxon>Betaproteobacteria</taxon>
        <taxon>Burkholderiales</taxon>
        <taxon>Alcaligenaceae</taxon>
        <taxon>Oligella</taxon>
    </lineage>
</organism>
<evidence type="ECO:0000256" key="7">
    <source>
        <dbReference type="RuleBase" id="RU000492"/>
    </source>
</evidence>
<dbReference type="InterPro" id="IPR044742">
    <property type="entry name" value="DEAD/DEAH_RhlB"/>
</dbReference>
<dbReference type="SUPFAM" id="SSF52540">
    <property type="entry name" value="P-loop containing nucleoside triphosphate hydrolases"/>
    <property type="match status" value="1"/>
</dbReference>
<evidence type="ECO:0000256" key="4">
    <source>
        <dbReference type="ARBA" id="ARBA00022840"/>
    </source>
</evidence>
<dbReference type="OrthoDB" id="8520957at2"/>
<dbReference type="GO" id="GO:0005524">
    <property type="term" value="F:ATP binding"/>
    <property type="evidence" value="ECO:0007669"/>
    <property type="project" value="UniProtKB-KW"/>
</dbReference>
<dbReference type="Pfam" id="PF03880">
    <property type="entry name" value="DbpA"/>
    <property type="match status" value="1"/>
</dbReference>
<dbReference type="PROSITE" id="PS51195">
    <property type="entry name" value="Q_MOTIF"/>
    <property type="match status" value="1"/>
</dbReference>
<proteinExistence type="inferred from homology"/>
<keyword evidence="3 7" id="KW-0347">Helicase</keyword>
<dbReference type="AlphaFoldDB" id="A0A378XFI4"/>
<evidence type="ECO:0000256" key="3">
    <source>
        <dbReference type="ARBA" id="ARBA00022806"/>
    </source>
</evidence>
<dbReference type="Pfam" id="PF00270">
    <property type="entry name" value="DEAD"/>
    <property type="match status" value="1"/>
</dbReference>
<gene>
    <name evidence="12" type="primary">dbpA</name>
    <name evidence="11" type="ORF">I6G29_06060</name>
    <name evidence="12" type="ORF">NCTC11997_01268</name>
</gene>
<dbReference type="STRING" id="1122619.GCA_000373745_02491"/>
<evidence type="ECO:0000256" key="5">
    <source>
        <dbReference type="ARBA" id="ARBA00038437"/>
    </source>
</evidence>
<dbReference type="NCBIfam" id="NF008744">
    <property type="entry name" value="PRK11776.1"/>
    <property type="match status" value="1"/>
</dbReference>
<dbReference type="SMART" id="SM00490">
    <property type="entry name" value="HELICc"/>
    <property type="match status" value="1"/>
</dbReference>
<dbReference type="InterPro" id="IPR000629">
    <property type="entry name" value="RNA-helicase_DEAD-box_CS"/>
</dbReference>
<dbReference type="GO" id="GO:0005829">
    <property type="term" value="C:cytosol"/>
    <property type="evidence" value="ECO:0007669"/>
    <property type="project" value="TreeGrafter"/>
</dbReference>
<sequence length="464" mass="51536">MKNNHQPHPYSFHQLNLATEQLRNLQQLGFEQMTQVQELALPPALAGDDLIVQAHTGSGKTLVFALTIMQKLALELNNAQAVVLCPTRELASQVADSIRQVARAYPSVKVSLLCGGSSVPRQIDSLAHGTHIIVGTPGRIEDLIARGALLLGDVNTLVLDEADKMMDMGFYDSLSAIANACPLKRQTLMFSATYTPELLERTEGFLINPHMIQAIDQQKPAIQQSFYVVEEEDRASAIINLLDQLQPLSTIAFCNTRDDCEVLQQQLTRAGIHSAVLHGQIDQREREDIIIQFANNSLSVLVATDVAARGLDIKELDLVINVQISPNADTHIHRIGRTGRQGAEGRAITLVSKDELFRKKRIEESLGTEFELMQIPSRRRTHSTLKPPRQTIMIRGGKKDKLRAGDILGSLTKNMGLTMEQVGKITIHDFVSFVAIDRTIAPQLIQRWHAETIKGKTRKMRLLP</sequence>
<evidence type="ECO:0000313" key="14">
    <source>
        <dbReference type="Proteomes" id="UP000594903"/>
    </source>
</evidence>
<dbReference type="Gene3D" id="3.30.70.330">
    <property type="match status" value="1"/>
</dbReference>
<keyword evidence="2 7" id="KW-0378">Hydrolase</keyword>
<dbReference type="Proteomes" id="UP000254603">
    <property type="component" value="Unassembled WGS sequence"/>
</dbReference>
<evidence type="ECO:0000256" key="1">
    <source>
        <dbReference type="ARBA" id="ARBA00022741"/>
    </source>
</evidence>
<feature type="domain" description="Helicase ATP-binding" evidence="8">
    <location>
        <begin position="41"/>
        <end position="212"/>
    </location>
</feature>
<dbReference type="CDD" id="cd18787">
    <property type="entry name" value="SF2_C_DEAD"/>
    <property type="match status" value="1"/>
</dbReference>
<dbReference type="InterPro" id="IPR012677">
    <property type="entry name" value="Nucleotide-bd_a/b_plait_sf"/>
</dbReference>
<feature type="domain" description="DEAD-box RNA helicase Q" evidence="10">
    <location>
        <begin position="10"/>
        <end position="38"/>
    </location>
</feature>
<dbReference type="InterPro" id="IPR050079">
    <property type="entry name" value="DEAD_box_RNA_helicase"/>
</dbReference>
<dbReference type="Proteomes" id="UP000594903">
    <property type="component" value="Chromosome"/>
</dbReference>
<evidence type="ECO:0000256" key="2">
    <source>
        <dbReference type="ARBA" id="ARBA00022801"/>
    </source>
</evidence>
<protein>
    <submittedName>
        <fullName evidence="11">ATP-dependent RNA helicase DbpA</fullName>
    </submittedName>
    <submittedName>
        <fullName evidence="12">ATP-independent RNA helicase dbpA</fullName>
        <ecNumber evidence="11 12">3.6.4.13</ecNumber>
    </submittedName>
</protein>
<dbReference type="InterPro" id="IPR001650">
    <property type="entry name" value="Helicase_C-like"/>
</dbReference>
<reference evidence="11 14" key="2">
    <citation type="submission" date="2020-12" db="EMBL/GenBank/DDBJ databases">
        <title>FDA dAtabase for Regulatory Grade micrObial Sequences (FDA-ARGOS): Supporting development and validation of Infectious Disease Dx tests.</title>
        <authorList>
            <person name="Sproer C."/>
            <person name="Gronow S."/>
            <person name="Severitt S."/>
            <person name="Schroder I."/>
            <person name="Tallon L."/>
            <person name="Sadzewicz L."/>
            <person name="Zhao X."/>
            <person name="Boylan J."/>
            <person name="Ott S."/>
            <person name="Bowen H."/>
            <person name="Vavikolanu K."/>
            <person name="Mehta A."/>
            <person name="Aluvathingal J."/>
            <person name="Nadendla S."/>
            <person name="Lowell S."/>
            <person name="Myers T."/>
            <person name="Yan Y."/>
            <person name="Sichtig H."/>
        </authorList>
    </citation>
    <scope>NUCLEOTIDE SEQUENCE [LARGE SCALE GENOMIC DNA]</scope>
    <source>
        <strain evidence="11 14">FDAARGOS_872</strain>
    </source>
</reference>
<dbReference type="GO" id="GO:0003724">
    <property type="term" value="F:RNA helicase activity"/>
    <property type="evidence" value="ECO:0007669"/>
    <property type="project" value="UniProtKB-EC"/>
</dbReference>
<dbReference type="EC" id="3.6.4.13" evidence="11 12"/>
<dbReference type="PROSITE" id="PS51194">
    <property type="entry name" value="HELICASE_CTER"/>
    <property type="match status" value="1"/>
</dbReference>
<dbReference type="PANTHER" id="PTHR47959">
    <property type="entry name" value="ATP-DEPENDENT RNA HELICASE RHLE-RELATED"/>
    <property type="match status" value="1"/>
</dbReference>
<dbReference type="InterPro" id="IPR027417">
    <property type="entry name" value="P-loop_NTPase"/>
</dbReference>
<dbReference type="InterPro" id="IPR011545">
    <property type="entry name" value="DEAD/DEAH_box_helicase_dom"/>
</dbReference>
<dbReference type="GO" id="GO:0003676">
    <property type="term" value="F:nucleic acid binding"/>
    <property type="evidence" value="ECO:0007669"/>
    <property type="project" value="InterPro"/>
</dbReference>
<evidence type="ECO:0000259" key="10">
    <source>
        <dbReference type="PROSITE" id="PS51195"/>
    </source>
</evidence>
<evidence type="ECO:0000313" key="12">
    <source>
        <dbReference type="EMBL" id="SUA53677.1"/>
    </source>
</evidence>
<accession>A0A378XFI4</accession>